<dbReference type="InterPro" id="IPR033753">
    <property type="entry name" value="GCV_H/Fam206"/>
</dbReference>
<dbReference type="FunCoup" id="A0A6P8IEL1">
    <property type="interactions" value="1212"/>
</dbReference>
<dbReference type="RefSeq" id="XP_031565362.1">
    <property type="nucleotide sequence ID" value="XM_031709502.1"/>
</dbReference>
<protein>
    <recommendedName>
        <fullName evidence="5">Glycine cleavage system H protein</fullName>
    </recommendedName>
</protein>
<accession>A0A6P8IEL1</accession>
<organism evidence="7 8">
    <name type="scientific">Actinia tenebrosa</name>
    <name type="common">Australian red waratah sea anemone</name>
    <dbReference type="NCBI Taxonomy" id="6105"/>
    <lineage>
        <taxon>Eukaryota</taxon>
        <taxon>Metazoa</taxon>
        <taxon>Cnidaria</taxon>
        <taxon>Anthozoa</taxon>
        <taxon>Hexacorallia</taxon>
        <taxon>Actiniaria</taxon>
        <taxon>Actiniidae</taxon>
        <taxon>Actinia</taxon>
    </lineage>
</organism>
<evidence type="ECO:0000313" key="7">
    <source>
        <dbReference type="Proteomes" id="UP000515163"/>
    </source>
</evidence>
<comment type="subunit">
    <text evidence="5">The glycine cleavage system is composed of four proteins: P, T, L and H.</text>
</comment>
<dbReference type="CDD" id="cd06848">
    <property type="entry name" value="GCS_H"/>
    <property type="match status" value="1"/>
</dbReference>
<dbReference type="InterPro" id="IPR017453">
    <property type="entry name" value="GCV_H_sub"/>
</dbReference>
<dbReference type="InterPro" id="IPR002930">
    <property type="entry name" value="GCV_H"/>
</dbReference>
<dbReference type="KEGG" id="aten:116300604"/>
<evidence type="ECO:0000256" key="4">
    <source>
        <dbReference type="PIRSR" id="PIRSR617453-50"/>
    </source>
</evidence>
<name>A0A6P8IEL1_ACTTE</name>
<evidence type="ECO:0000256" key="2">
    <source>
        <dbReference type="ARBA" id="ARBA00022823"/>
    </source>
</evidence>
<dbReference type="PANTHER" id="PTHR11715:SF3">
    <property type="entry name" value="GLYCINE CLEAVAGE SYSTEM H PROTEIN-RELATED"/>
    <property type="match status" value="1"/>
</dbReference>
<dbReference type="InterPro" id="IPR000089">
    <property type="entry name" value="Biotin_lipoyl"/>
</dbReference>
<dbReference type="Proteomes" id="UP000515163">
    <property type="component" value="Unplaced"/>
</dbReference>
<dbReference type="PANTHER" id="PTHR11715">
    <property type="entry name" value="GLYCINE CLEAVAGE SYSTEM H PROTEIN"/>
    <property type="match status" value="1"/>
</dbReference>
<keyword evidence="2 4" id="KW-0450">Lipoyl</keyword>
<dbReference type="NCBIfam" id="NF002270">
    <property type="entry name" value="PRK01202.1"/>
    <property type="match status" value="1"/>
</dbReference>
<dbReference type="NCBIfam" id="TIGR00527">
    <property type="entry name" value="gcvH"/>
    <property type="match status" value="1"/>
</dbReference>
<keyword evidence="5" id="KW-0496">Mitochondrion</keyword>
<proteinExistence type="inferred from homology"/>
<keyword evidence="7" id="KW-1185">Reference proteome</keyword>
<dbReference type="InterPro" id="IPR011053">
    <property type="entry name" value="Single_hybrid_motif"/>
</dbReference>
<gene>
    <name evidence="8" type="primary">LOC116300604</name>
</gene>
<dbReference type="Pfam" id="PF01597">
    <property type="entry name" value="GCV_H"/>
    <property type="match status" value="1"/>
</dbReference>
<evidence type="ECO:0000259" key="6">
    <source>
        <dbReference type="PROSITE" id="PS50968"/>
    </source>
</evidence>
<dbReference type="GO" id="GO:0019464">
    <property type="term" value="P:glycine decarboxylation via glycine cleavage system"/>
    <property type="evidence" value="ECO:0007669"/>
    <property type="project" value="UniProtKB-UniRule"/>
</dbReference>
<dbReference type="AlphaFoldDB" id="A0A6P8IEL1"/>
<evidence type="ECO:0000256" key="1">
    <source>
        <dbReference type="ARBA" id="ARBA00009249"/>
    </source>
</evidence>
<dbReference type="HAMAP" id="MF_00272">
    <property type="entry name" value="GcvH"/>
    <property type="match status" value="1"/>
</dbReference>
<dbReference type="GO" id="GO:0005960">
    <property type="term" value="C:glycine cleavage complex"/>
    <property type="evidence" value="ECO:0007669"/>
    <property type="project" value="UniProtKB-UniRule"/>
</dbReference>
<dbReference type="InterPro" id="IPR003016">
    <property type="entry name" value="2-oxoA_DH_lipoyl-BS"/>
</dbReference>
<dbReference type="Gene3D" id="2.40.50.100">
    <property type="match status" value="1"/>
</dbReference>
<dbReference type="GO" id="GO:0009249">
    <property type="term" value="P:protein lipoylation"/>
    <property type="evidence" value="ECO:0007669"/>
    <property type="project" value="TreeGrafter"/>
</dbReference>
<dbReference type="GeneID" id="116300604"/>
<dbReference type="OrthoDB" id="10264154at2759"/>
<dbReference type="SUPFAM" id="SSF51230">
    <property type="entry name" value="Single hybrid motif"/>
    <property type="match status" value="1"/>
</dbReference>
<evidence type="ECO:0000256" key="5">
    <source>
        <dbReference type="RuleBase" id="RU364055"/>
    </source>
</evidence>
<keyword evidence="3 5" id="KW-0809">Transit peptide</keyword>
<evidence type="ECO:0000256" key="3">
    <source>
        <dbReference type="ARBA" id="ARBA00022946"/>
    </source>
</evidence>
<reference evidence="8" key="1">
    <citation type="submission" date="2025-08" db="UniProtKB">
        <authorList>
            <consortium name="RefSeq"/>
        </authorList>
    </citation>
    <scope>IDENTIFICATION</scope>
    <source>
        <tissue evidence="8">Tentacle</tissue>
    </source>
</reference>
<feature type="domain" description="Lipoyl-binding" evidence="6">
    <location>
        <begin position="60"/>
        <end position="142"/>
    </location>
</feature>
<sequence length="167" mass="18558">MACIVLRRAAGILPVTLRSAAGNIHKLQAQASRSYSLTRHLLGERKFTKEHEWVSVDNGIATVGVSNYAQEKLGDIVFVQMPEVGDHFDKDTEFGALESVKAASDLFLPLTGKISEINTSLEETPSLVNESPYDNGWIVKMEVENPSELDDLMDEKAYDDFLENIEN</sequence>
<comment type="cofactor">
    <cofactor evidence="5">
        <name>(R)-lipoate</name>
        <dbReference type="ChEBI" id="CHEBI:83088"/>
    </cofactor>
    <text evidence="5">Binds 1 lipoyl cofactor covalently.</text>
</comment>
<dbReference type="PROSITE" id="PS50968">
    <property type="entry name" value="BIOTINYL_LIPOYL"/>
    <property type="match status" value="1"/>
</dbReference>
<comment type="subcellular location">
    <subcellularLocation>
        <location evidence="5">Mitochondrion</location>
    </subcellularLocation>
</comment>
<comment type="similarity">
    <text evidence="1 5">Belongs to the GcvH family.</text>
</comment>
<evidence type="ECO:0000313" key="8">
    <source>
        <dbReference type="RefSeq" id="XP_031565362.1"/>
    </source>
</evidence>
<feature type="modified residue" description="N6-lipoyllysine" evidence="4">
    <location>
        <position position="101"/>
    </location>
</feature>
<dbReference type="InParanoid" id="A0A6P8IEL1"/>
<dbReference type="GO" id="GO:0005739">
    <property type="term" value="C:mitochondrion"/>
    <property type="evidence" value="ECO:0007669"/>
    <property type="project" value="UniProtKB-SubCell"/>
</dbReference>
<comment type="function">
    <text evidence="5">The H protein shuttles the methylamine group of glycine from the P protein to the T protein.</text>
</comment>
<dbReference type="PROSITE" id="PS00189">
    <property type="entry name" value="LIPOYL"/>
    <property type="match status" value="1"/>
</dbReference>